<comment type="catalytic activity">
    <reaction evidence="4">
        <text>O-phospho-L-tyrosyl-[protein] + H2O = L-tyrosyl-[protein] + phosphate</text>
        <dbReference type="Rhea" id="RHEA:10684"/>
        <dbReference type="Rhea" id="RHEA-COMP:10136"/>
        <dbReference type="Rhea" id="RHEA-COMP:20101"/>
        <dbReference type="ChEBI" id="CHEBI:15377"/>
        <dbReference type="ChEBI" id="CHEBI:43474"/>
        <dbReference type="ChEBI" id="CHEBI:46858"/>
        <dbReference type="ChEBI" id="CHEBI:61978"/>
        <dbReference type="EC" id="3.1.3.48"/>
    </reaction>
</comment>
<dbReference type="InterPro" id="IPR016667">
    <property type="entry name" value="Caps_polysacc_synth_CpsB/CapC"/>
</dbReference>
<dbReference type="EMBL" id="JAVJIU010000003">
    <property type="protein sequence ID" value="MDR5590558.1"/>
    <property type="molecule type" value="Genomic_DNA"/>
</dbReference>
<dbReference type="RefSeq" id="WP_309561434.1">
    <property type="nucleotide sequence ID" value="NZ_JAVJIU010000003.1"/>
</dbReference>
<dbReference type="EC" id="3.1.3.48" evidence="2"/>
<reference evidence="6" key="1">
    <citation type="submission" date="2023-07" db="EMBL/GenBank/DDBJ databases">
        <title>Christiangramia sp. SM2212., a novel bacterium of the family Flavobacteriaceae isolated from the sea sediment.</title>
        <authorList>
            <person name="Wang J."/>
            <person name="Zhang X."/>
        </authorList>
    </citation>
    <scope>NUCLEOTIDE SEQUENCE [LARGE SCALE GENOMIC DNA]</scope>
    <source>
        <strain evidence="6">SM2212</strain>
    </source>
</reference>
<dbReference type="Pfam" id="PF19567">
    <property type="entry name" value="CpsB_CapC"/>
    <property type="match status" value="1"/>
</dbReference>
<dbReference type="PANTHER" id="PTHR39181">
    <property type="entry name" value="TYROSINE-PROTEIN PHOSPHATASE YWQE"/>
    <property type="match status" value="1"/>
</dbReference>
<comment type="caution">
    <text evidence="5">The sequence shown here is derived from an EMBL/GenBank/DDBJ whole genome shotgun (WGS) entry which is preliminary data.</text>
</comment>
<dbReference type="Proteomes" id="UP001257234">
    <property type="component" value="Unassembled WGS sequence"/>
</dbReference>
<evidence type="ECO:0000256" key="2">
    <source>
        <dbReference type="ARBA" id="ARBA00013064"/>
    </source>
</evidence>
<dbReference type="GO" id="GO:0004725">
    <property type="term" value="F:protein tyrosine phosphatase activity"/>
    <property type="evidence" value="ECO:0007669"/>
    <property type="project" value="UniProtKB-EC"/>
</dbReference>
<keyword evidence="6" id="KW-1185">Reference proteome</keyword>
<dbReference type="SUPFAM" id="SSF89550">
    <property type="entry name" value="PHP domain-like"/>
    <property type="match status" value="1"/>
</dbReference>
<evidence type="ECO:0000256" key="4">
    <source>
        <dbReference type="ARBA" id="ARBA00051722"/>
    </source>
</evidence>
<gene>
    <name evidence="5" type="ORF">RE431_07900</name>
</gene>
<protein>
    <recommendedName>
        <fullName evidence="2">protein-tyrosine-phosphatase</fullName>
        <ecNumber evidence="2">3.1.3.48</ecNumber>
    </recommendedName>
</protein>
<comment type="similarity">
    <text evidence="1">Belongs to the metallo-dependent hydrolases superfamily. CpsB/CapC family.</text>
</comment>
<evidence type="ECO:0000256" key="1">
    <source>
        <dbReference type="ARBA" id="ARBA00005750"/>
    </source>
</evidence>
<dbReference type="InterPro" id="IPR016195">
    <property type="entry name" value="Pol/histidinol_Pase-like"/>
</dbReference>
<dbReference type="Gene3D" id="3.20.20.140">
    <property type="entry name" value="Metal-dependent hydrolases"/>
    <property type="match status" value="1"/>
</dbReference>
<evidence type="ECO:0000313" key="5">
    <source>
        <dbReference type="EMBL" id="MDR5590558.1"/>
    </source>
</evidence>
<organism evidence="5 6">
    <name type="scientific">Christiangramia sediminicola</name>
    <dbReference type="NCBI Taxonomy" id="3073267"/>
    <lineage>
        <taxon>Bacteria</taxon>
        <taxon>Pseudomonadati</taxon>
        <taxon>Bacteroidota</taxon>
        <taxon>Flavobacteriia</taxon>
        <taxon>Flavobacteriales</taxon>
        <taxon>Flavobacteriaceae</taxon>
        <taxon>Christiangramia</taxon>
    </lineage>
</organism>
<sequence>MLSIFQKKTFLIDLIEGITDFHNHILPGIDDGAKTTEDSLELINEFQNIGITDFVATPHVIGEYYPNTPESIENAFQKIQPHISNKVNFNYSAEYMMDQHFVEIIEKQKILPIIKNKVLVEMSYFQPPINLNEILFKLQNNSYSPILAHPERYTYWHSKNLEKLKQIKTRGCSFQLNMLSLSNHYGIGIQKIAFRLLENNLIDFISSDAHKISHLDKIKEIKIPKKILVSLEKVIENNRNLFSS</sequence>
<evidence type="ECO:0000256" key="3">
    <source>
        <dbReference type="ARBA" id="ARBA00022801"/>
    </source>
</evidence>
<name>A0ABU1EQW6_9FLAO</name>
<dbReference type="PANTHER" id="PTHR39181:SF1">
    <property type="entry name" value="TYROSINE-PROTEIN PHOSPHATASE YWQE"/>
    <property type="match status" value="1"/>
</dbReference>
<keyword evidence="3 5" id="KW-0378">Hydrolase</keyword>
<accession>A0ABU1EQW6</accession>
<proteinExistence type="inferred from homology"/>
<evidence type="ECO:0000313" key="6">
    <source>
        <dbReference type="Proteomes" id="UP001257234"/>
    </source>
</evidence>